<evidence type="ECO:0000313" key="2">
    <source>
        <dbReference type="EMBL" id="CAK0907643.1"/>
    </source>
</evidence>
<proteinExistence type="predicted"/>
<comment type="caution">
    <text evidence="2">The sequence shown here is derived from an EMBL/GenBank/DDBJ whole genome shotgun (WGS) entry which is preliminary data.</text>
</comment>
<sequence>MWGRVGMERLPGQDEEPSTAEARAPAPPGEDGPPRPRGRAGLAAAAAIFGFATVALAYRATPWHRAAALVEIILSGRARGGRGCSTRSRTWRPTRGRAPRRAATISTWRIPASSGWETTLSSWILLATVP</sequence>
<reference evidence="2" key="1">
    <citation type="submission" date="2023-10" db="EMBL/GenBank/DDBJ databases">
        <authorList>
            <person name="Chen Y."/>
            <person name="Shah S."/>
            <person name="Dougan E. K."/>
            <person name="Thang M."/>
            <person name="Chan C."/>
        </authorList>
    </citation>
    <scope>NUCLEOTIDE SEQUENCE [LARGE SCALE GENOMIC DNA]</scope>
</reference>
<evidence type="ECO:0000256" key="1">
    <source>
        <dbReference type="SAM" id="MobiDB-lite"/>
    </source>
</evidence>
<feature type="compositionally biased region" description="Basic residues" evidence="1">
    <location>
        <begin position="89"/>
        <end position="99"/>
    </location>
</feature>
<gene>
    <name evidence="2" type="ORF">PCOR1329_LOCUS82606</name>
</gene>
<dbReference type="Proteomes" id="UP001189429">
    <property type="component" value="Unassembled WGS sequence"/>
</dbReference>
<keyword evidence="3" id="KW-1185">Reference proteome</keyword>
<organism evidence="2 3">
    <name type="scientific">Prorocentrum cordatum</name>
    <dbReference type="NCBI Taxonomy" id="2364126"/>
    <lineage>
        <taxon>Eukaryota</taxon>
        <taxon>Sar</taxon>
        <taxon>Alveolata</taxon>
        <taxon>Dinophyceae</taxon>
        <taxon>Prorocentrales</taxon>
        <taxon>Prorocentraceae</taxon>
        <taxon>Prorocentrum</taxon>
    </lineage>
</organism>
<evidence type="ECO:0008006" key="4">
    <source>
        <dbReference type="Google" id="ProtNLM"/>
    </source>
</evidence>
<feature type="region of interest" description="Disordered" evidence="1">
    <location>
        <begin position="79"/>
        <end position="99"/>
    </location>
</feature>
<feature type="region of interest" description="Disordered" evidence="1">
    <location>
        <begin position="1"/>
        <end position="39"/>
    </location>
</feature>
<accession>A0ABN9Y517</accession>
<name>A0ABN9Y517_9DINO</name>
<protein>
    <recommendedName>
        <fullName evidence="4">Mannosyltransferase</fullName>
    </recommendedName>
</protein>
<dbReference type="EMBL" id="CAUYUJ010021899">
    <property type="protein sequence ID" value="CAK0907643.1"/>
    <property type="molecule type" value="Genomic_DNA"/>
</dbReference>
<evidence type="ECO:0000313" key="3">
    <source>
        <dbReference type="Proteomes" id="UP001189429"/>
    </source>
</evidence>